<dbReference type="GO" id="GO:0008270">
    <property type="term" value="F:zinc ion binding"/>
    <property type="evidence" value="ECO:0007669"/>
    <property type="project" value="InterPro"/>
</dbReference>
<feature type="domain" description="HNH" evidence="1">
    <location>
        <begin position="1"/>
        <end position="32"/>
    </location>
</feature>
<dbReference type="CDD" id="cd00085">
    <property type="entry name" value="HNHc"/>
    <property type="match status" value="1"/>
</dbReference>
<dbReference type="Gene3D" id="1.10.30.50">
    <property type="match status" value="1"/>
</dbReference>
<sequence length="43" mass="4823">MDHIVPLNRMGNNDPTNFEILCQTCNISKGDRTTETNNGTIPF</sequence>
<reference evidence="2 3" key="1">
    <citation type="submission" date="2016-10" db="EMBL/GenBank/DDBJ databases">
        <title>Comparative genomics of Bacillus thuringiensis reveals a path to pathogens against multiple invertebrate hosts.</title>
        <authorList>
            <person name="Zheng J."/>
            <person name="Gao Q."/>
            <person name="Liu H."/>
            <person name="Peng D."/>
            <person name="Ruan L."/>
            <person name="Sun M."/>
        </authorList>
    </citation>
    <scope>NUCLEOTIDE SEQUENCE [LARGE SCALE GENOMIC DNA]</scope>
    <source>
        <strain evidence="2">BGSC 4CA1</strain>
    </source>
</reference>
<dbReference type="AlphaFoldDB" id="A0A9X6FCY6"/>
<dbReference type="EMBL" id="NFDN01000046">
    <property type="protein sequence ID" value="OTY60165.1"/>
    <property type="molecule type" value="Genomic_DNA"/>
</dbReference>
<accession>A0A9X6FCY6</accession>
<dbReference type="InterPro" id="IPR003615">
    <property type="entry name" value="HNH_nuc"/>
</dbReference>
<dbReference type="Proteomes" id="UP000195129">
    <property type="component" value="Unassembled WGS sequence"/>
</dbReference>
<dbReference type="InterPro" id="IPR002711">
    <property type="entry name" value="HNH"/>
</dbReference>
<evidence type="ECO:0000259" key="1">
    <source>
        <dbReference type="Pfam" id="PF01844"/>
    </source>
</evidence>
<dbReference type="GO" id="GO:0004519">
    <property type="term" value="F:endonuclease activity"/>
    <property type="evidence" value="ECO:0007669"/>
    <property type="project" value="InterPro"/>
</dbReference>
<evidence type="ECO:0000313" key="3">
    <source>
        <dbReference type="Proteomes" id="UP000195129"/>
    </source>
</evidence>
<evidence type="ECO:0000313" key="2">
    <source>
        <dbReference type="EMBL" id="OTY60165.1"/>
    </source>
</evidence>
<dbReference type="GO" id="GO:0003676">
    <property type="term" value="F:nucleic acid binding"/>
    <property type="evidence" value="ECO:0007669"/>
    <property type="project" value="InterPro"/>
</dbReference>
<protein>
    <recommendedName>
        <fullName evidence="1">HNH domain-containing protein</fullName>
    </recommendedName>
</protein>
<proteinExistence type="predicted"/>
<comment type="caution">
    <text evidence="2">The sequence shown here is derived from an EMBL/GenBank/DDBJ whole genome shotgun (WGS) entry which is preliminary data.</text>
</comment>
<dbReference type="Pfam" id="PF01844">
    <property type="entry name" value="HNH"/>
    <property type="match status" value="1"/>
</dbReference>
<name>A0A9X6FCY6_BACTU</name>
<organism evidence="2 3">
    <name type="scientific">Bacillus thuringiensis serovar yosoo</name>
    <dbReference type="NCBI Taxonomy" id="180848"/>
    <lineage>
        <taxon>Bacteria</taxon>
        <taxon>Bacillati</taxon>
        <taxon>Bacillota</taxon>
        <taxon>Bacilli</taxon>
        <taxon>Bacillales</taxon>
        <taxon>Bacillaceae</taxon>
        <taxon>Bacillus</taxon>
        <taxon>Bacillus cereus group</taxon>
    </lineage>
</organism>
<gene>
    <name evidence="2" type="ORF">BK746_08495</name>
</gene>